<dbReference type="Gene3D" id="3.40.50.450">
    <property type="match status" value="1"/>
</dbReference>
<dbReference type="PANTHER" id="PTHR15364:SF0">
    <property type="entry name" value="2'-DEOXYNUCLEOSIDE 5'-PHOSPHATE N-HYDROLASE 1"/>
    <property type="match status" value="1"/>
</dbReference>
<evidence type="ECO:0000313" key="2">
    <source>
        <dbReference type="Proteomes" id="UP000189935"/>
    </source>
</evidence>
<sequence>MTGTAYLAGPDVFLPNAVAHAAKKVEICRRLGLRGLPPLNEDAGAAPTELEVWQAIYEKDVAIMEKSDIIIANLTPFAGASADAGTLIEVGWFLGKGKPIFGYSNTPENFESRMRRQLGARHADLGIEGFHLPDNLMIVGAVHSGGYPIFLPTDGKARGLDALDVFETCVEAAARYFAKQP</sequence>
<dbReference type="Pfam" id="PF05014">
    <property type="entry name" value="Nuc_deoxyrib_tr"/>
    <property type="match status" value="1"/>
</dbReference>
<organism evidence="1 2">
    <name type="scientific">Bradyrhizobium lablabi</name>
    <dbReference type="NCBI Taxonomy" id="722472"/>
    <lineage>
        <taxon>Bacteria</taxon>
        <taxon>Pseudomonadati</taxon>
        <taxon>Pseudomonadota</taxon>
        <taxon>Alphaproteobacteria</taxon>
        <taxon>Hyphomicrobiales</taxon>
        <taxon>Nitrobacteraceae</taxon>
        <taxon>Bradyrhizobium</taxon>
    </lineage>
</organism>
<dbReference type="InterPro" id="IPR007710">
    <property type="entry name" value="Nucleoside_deoxyribTrfase"/>
</dbReference>
<dbReference type="GO" id="GO:0070694">
    <property type="term" value="F:5-hydroxymethyl-dUMP N-hydrolase activity"/>
    <property type="evidence" value="ECO:0007669"/>
    <property type="project" value="TreeGrafter"/>
</dbReference>
<dbReference type="GO" id="GO:0016740">
    <property type="term" value="F:transferase activity"/>
    <property type="evidence" value="ECO:0007669"/>
    <property type="project" value="UniProtKB-KW"/>
</dbReference>
<reference evidence="1 2" key="1">
    <citation type="submission" date="2016-11" db="EMBL/GenBank/DDBJ databases">
        <authorList>
            <person name="Jaros S."/>
            <person name="Januszkiewicz K."/>
            <person name="Wedrychowicz H."/>
        </authorList>
    </citation>
    <scope>NUCLEOTIDE SEQUENCE [LARGE SCALE GENOMIC DNA]</scope>
    <source>
        <strain evidence="1 2">GAS499</strain>
    </source>
</reference>
<protein>
    <submittedName>
        <fullName evidence="1">Nucleoside 2-deoxyribosyltransferase</fullName>
    </submittedName>
</protein>
<proteinExistence type="predicted"/>
<evidence type="ECO:0000313" key="1">
    <source>
        <dbReference type="EMBL" id="SHJ53789.1"/>
    </source>
</evidence>
<dbReference type="AlphaFoldDB" id="A0A1M6K4B8"/>
<keyword evidence="1" id="KW-0808">Transferase</keyword>
<gene>
    <name evidence="1" type="ORF">SAMN05444159_0868</name>
</gene>
<dbReference type="EMBL" id="LT670844">
    <property type="protein sequence ID" value="SHJ53789.1"/>
    <property type="molecule type" value="Genomic_DNA"/>
</dbReference>
<dbReference type="PANTHER" id="PTHR15364">
    <property type="entry name" value="2'-DEOXYNUCLEOSIDE 5'-PHOSPHATE N-HYDROLASE 1"/>
    <property type="match status" value="1"/>
</dbReference>
<dbReference type="SUPFAM" id="SSF52309">
    <property type="entry name" value="N-(deoxy)ribosyltransferase-like"/>
    <property type="match status" value="1"/>
</dbReference>
<dbReference type="InterPro" id="IPR051239">
    <property type="entry name" value="2'-dNMP_N-hydrolase"/>
</dbReference>
<dbReference type="Proteomes" id="UP000189935">
    <property type="component" value="Chromosome I"/>
</dbReference>
<dbReference type="GO" id="GO:0009159">
    <property type="term" value="P:deoxyribonucleoside monophosphate catabolic process"/>
    <property type="evidence" value="ECO:0007669"/>
    <property type="project" value="TreeGrafter"/>
</dbReference>
<dbReference type="OrthoDB" id="9795789at2"/>
<accession>A0A1M6K4B8</accession>
<name>A0A1M6K4B8_9BRAD</name>